<comment type="subunit">
    <text evidence="2">Interacts with coenzyme Q.</text>
</comment>
<dbReference type="InterPro" id="IPR023393">
    <property type="entry name" value="START-like_dom_sf"/>
</dbReference>
<dbReference type="InterPro" id="IPR044996">
    <property type="entry name" value="COQ10-like"/>
</dbReference>
<dbReference type="InParanoid" id="A0A0L0HG80"/>
<sequence length="198" mass="22395">MPPLKPLLRLNRPRVAFPNAHLPHRTFLTAPPSTHHEKHHLGYTPKQLYALVSNINSYHLFVPWCAHSQVLSHKKLNGKDVLKAELGVGFRAFSENYVSEVTCVPYERVQAVASNSTLFRTLITTWKFAPGTPTNTTPDSPTTLVDFSIAFQFKSPLYAHLSNLFFEEVSKVMVGAFEERARKVYGPPAIVRRVGDRR</sequence>
<evidence type="ECO:0000256" key="3">
    <source>
        <dbReference type="ARBA" id="ARBA00024947"/>
    </source>
</evidence>
<protein>
    <recommendedName>
        <fullName evidence="4">Coenzyme Q-binding protein COQ10 START domain-containing protein</fullName>
    </recommendedName>
</protein>
<dbReference type="GO" id="GO:0005739">
    <property type="term" value="C:mitochondrion"/>
    <property type="evidence" value="ECO:0007669"/>
    <property type="project" value="TreeGrafter"/>
</dbReference>
<evidence type="ECO:0000313" key="5">
    <source>
        <dbReference type="EMBL" id="KNC99909.1"/>
    </source>
</evidence>
<dbReference type="OMA" id="IDGPFKY"/>
<accession>A0A0L0HG80</accession>
<keyword evidence="6" id="KW-1185">Reference proteome</keyword>
<name>A0A0L0HG80_SPIPD</name>
<comment type="similarity">
    <text evidence="1">Belongs to the COQ10 family.</text>
</comment>
<dbReference type="EMBL" id="KQ257457">
    <property type="protein sequence ID" value="KNC99909.1"/>
    <property type="molecule type" value="Genomic_DNA"/>
</dbReference>
<dbReference type="SUPFAM" id="SSF55961">
    <property type="entry name" value="Bet v1-like"/>
    <property type="match status" value="1"/>
</dbReference>
<dbReference type="Proteomes" id="UP000053201">
    <property type="component" value="Unassembled WGS sequence"/>
</dbReference>
<dbReference type="CDD" id="cd07813">
    <property type="entry name" value="COQ10p_like"/>
    <property type="match status" value="1"/>
</dbReference>
<dbReference type="GO" id="GO:0048039">
    <property type="term" value="F:ubiquinone binding"/>
    <property type="evidence" value="ECO:0007669"/>
    <property type="project" value="InterPro"/>
</dbReference>
<dbReference type="eggNOG" id="KOG3177">
    <property type="taxonomic scope" value="Eukaryota"/>
</dbReference>
<dbReference type="Gene3D" id="3.30.530.20">
    <property type="match status" value="1"/>
</dbReference>
<evidence type="ECO:0000313" key="6">
    <source>
        <dbReference type="Proteomes" id="UP000053201"/>
    </source>
</evidence>
<dbReference type="InterPro" id="IPR005031">
    <property type="entry name" value="COQ10_START"/>
</dbReference>
<dbReference type="STRING" id="645134.A0A0L0HG80"/>
<organism evidence="5 6">
    <name type="scientific">Spizellomyces punctatus (strain DAOM BR117)</name>
    <dbReference type="NCBI Taxonomy" id="645134"/>
    <lineage>
        <taxon>Eukaryota</taxon>
        <taxon>Fungi</taxon>
        <taxon>Fungi incertae sedis</taxon>
        <taxon>Chytridiomycota</taxon>
        <taxon>Chytridiomycota incertae sedis</taxon>
        <taxon>Chytridiomycetes</taxon>
        <taxon>Spizellomycetales</taxon>
        <taxon>Spizellomycetaceae</taxon>
        <taxon>Spizellomyces</taxon>
    </lineage>
</organism>
<dbReference type="VEuPathDB" id="FungiDB:SPPG_05280"/>
<dbReference type="GO" id="GO:0045333">
    <property type="term" value="P:cellular respiration"/>
    <property type="evidence" value="ECO:0007669"/>
    <property type="project" value="InterPro"/>
</dbReference>
<feature type="domain" description="Coenzyme Q-binding protein COQ10 START" evidence="4">
    <location>
        <begin position="42"/>
        <end position="178"/>
    </location>
</feature>
<reference evidence="5 6" key="1">
    <citation type="submission" date="2009-08" db="EMBL/GenBank/DDBJ databases">
        <title>The Genome Sequence of Spizellomyces punctatus strain DAOM BR117.</title>
        <authorList>
            <consortium name="The Broad Institute Genome Sequencing Platform"/>
            <person name="Russ C."/>
            <person name="Cuomo C."/>
            <person name="Shea T."/>
            <person name="Young S.K."/>
            <person name="Zeng Q."/>
            <person name="Koehrsen M."/>
            <person name="Haas B."/>
            <person name="Borodovsky M."/>
            <person name="Guigo R."/>
            <person name="Alvarado L."/>
            <person name="Berlin A."/>
            <person name="Bochicchio J."/>
            <person name="Borenstein D."/>
            <person name="Chapman S."/>
            <person name="Chen Z."/>
            <person name="Engels R."/>
            <person name="Freedman E."/>
            <person name="Gellesch M."/>
            <person name="Goldberg J."/>
            <person name="Griggs A."/>
            <person name="Gujja S."/>
            <person name="Heiman D."/>
            <person name="Hepburn T."/>
            <person name="Howarth C."/>
            <person name="Jen D."/>
            <person name="Larson L."/>
            <person name="Lewis B."/>
            <person name="Mehta T."/>
            <person name="Park D."/>
            <person name="Pearson M."/>
            <person name="Roberts A."/>
            <person name="Saif S."/>
            <person name="Shenoy N."/>
            <person name="Sisk P."/>
            <person name="Stolte C."/>
            <person name="Sykes S."/>
            <person name="Thomson T."/>
            <person name="Walk T."/>
            <person name="White J."/>
            <person name="Yandava C."/>
            <person name="Burger G."/>
            <person name="Gray M.W."/>
            <person name="Holland P.W.H."/>
            <person name="King N."/>
            <person name="Lang F.B.F."/>
            <person name="Roger A.J."/>
            <person name="Ruiz-Trillo I."/>
            <person name="Lander E."/>
            <person name="Nusbaum C."/>
        </authorList>
    </citation>
    <scope>NUCLEOTIDE SEQUENCE [LARGE SCALE GENOMIC DNA]</scope>
    <source>
        <strain evidence="5 6">DAOM BR117</strain>
    </source>
</reference>
<evidence type="ECO:0000256" key="2">
    <source>
        <dbReference type="ARBA" id="ARBA00011814"/>
    </source>
</evidence>
<dbReference type="RefSeq" id="XP_016607949.1">
    <property type="nucleotide sequence ID" value="XM_016753505.1"/>
</dbReference>
<dbReference type="FunCoup" id="A0A0L0HG80">
    <property type="interactions" value="184"/>
</dbReference>
<evidence type="ECO:0000259" key="4">
    <source>
        <dbReference type="Pfam" id="PF03364"/>
    </source>
</evidence>
<dbReference type="AlphaFoldDB" id="A0A0L0HG80"/>
<dbReference type="PANTHER" id="PTHR12901">
    <property type="entry name" value="SPERM PROTEIN HOMOLOG"/>
    <property type="match status" value="1"/>
</dbReference>
<dbReference type="Pfam" id="PF03364">
    <property type="entry name" value="Polyketide_cyc"/>
    <property type="match status" value="1"/>
</dbReference>
<dbReference type="GeneID" id="27688670"/>
<gene>
    <name evidence="5" type="ORF">SPPG_05280</name>
</gene>
<proteinExistence type="inferred from homology"/>
<comment type="function">
    <text evidence="3">Required for the function of coenzyme Q in the respiratory chain. May serve as a chaperone or may be involved in the transport of Q6 from its site of synthesis to the catalytic sites of the respiratory complexes.</text>
</comment>
<dbReference type="PANTHER" id="PTHR12901:SF10">
    <property type="entry name" value="COENZYME Q-BINDING PROTEIN COQ10, MITOCHONDRIAL"/>
    <property type="match status" value="1"/>
</dbReference>
<evidence type="ECO:0000256" key="1">
    <source>
        <dbReference type="ARBA" id="ARBA00006885"/>
    </source>
</evidence>
<dbReference type="OrthoDB" id="292693at2759"/>